<accession>A0AAE3EZJ8</accession>
<comment type="cofactor">
    <cofactor evidence="1">
        <name>pyridoxal 5'-phosphate</name>
        <dbReference type="ChEBI" id="CHEBI:597326"/>
    </cofactor>
</comment>
<feature type="domain" description="Aminotransferase class I/classII large" evidence="3">
    <location>
        <begin position="13"/>
        <end position="330"/>
    </location>
</feature>
<evidence type="ECO:0000313" key="6">
    <source>
        <dbReference type="Proteomes" id="UP001200642"/>
    </source>
</evidence>
<dbReference type="InterPro" id="IPR038740">
    <property type="entry name" value="BioF2-like_GNAT_dom"/>
</dbReference>
<keyword evidence="2" id="KW-0808">Transferase</keyword>
<dbReference type="InterPro" id="IPR004839">
    <property type="entry name" value="Aminotransferase_I/II_large"/>
</dbReference>
<dbReference type="InterPro" id="IPR015424">
    <property type="entry name" value="PyrdxlP-dep_Trfase"/>
</dbReference>
<dbReference type="InterPro" id="IPR015421">
    <property type="entry name" value="PyrdxlP-dep_Trfase_major"/>
</dbReference>
<dbReference type="SUPFAM" id="SSF55729">
    <property type="entry name" value="Acyl-CoA N-acyltransferases (Nat)"/>
    <property type="match status" value="1"/>
</dbReference>
<reference evidence="5" key="1">
    <citation type="submission" date="2023-02" db="EMBL/GenBank/DDBJ databases">
        <title>Genome of Flavobacteriaceae gen. nov. sp. strain F89.</title>
        <authorList>
            <person name="Wang Y."/>
        </authorList>
    </citation>
    <scope>NUCLEOTIDE SEQUENCE</scope>
    <source>
        <strain evidence="5">F89</strain>
    </source>
</reference>
<dbReference type="GO" id="GO:0016740">
    <property type="term" value="F:transferase activity"/>
    <property type="evidence" value="ECO:0007669"/>
    <property type="project" value="UniProtKB-KW"/>
</dbReference>
<gene>
    <name evidence="5" type="ORF">K8352_17580</name>
</gene>
<organism evidence="5 6">
    <name type="scientific">Cerina litoralis</name>
    <dbReference type="NCBI Taxonomy" id="2874477"/>
    <lineage>
        <taxon>Bacteria</taxon>
        <taxon>Pseudomonadati</taxon>
        <taxon>Bacteroidota</taxon>
        <taxon>Flavobacteriia</taxon>
        <taxon>Flavobacteriales</taxon>
        <taxon>Flavobacteriaceae</taxon>
        <taxon>Cerina</taxon>
    </lineage>
</organism>
<evidence type="ECO:0000259" key="3">
    <source>
        <dbReference type="Pfam" id="PF00155"/>
    </source>
</evidence>
<protein>
    <submittedName>
        <fullName evidence="5">GNAT family N-acetyltransferase</fullName>
    </submittedName>
</protein>
<dbReference type="Gene3D" id="3.90.1150.10">
    <property type="entry name" value="Aspartate Aminotransferase, domain 1"/>
    <property type="match status" value="1"/>
</dbReference>
<dbReference type="SUPFAM" id="SSF53383">
    <property type="entry name" value="PLP-dependent transferases"/>
    <property type="match status" value="1"/>
</dbReference>
<feature type="domain" description="BioF2-like acetyltransferase" evidence="4">
    <location>
        <begin position="569"/>
        <end position="714"/>
    </location>
</feature>
<evidence type="ECO:0000256" key="1">
    <source>
        <dbReference type="ARBA" id="ARBA00001933"/>
    </source>
</evidence>
<dbReference type="Proteomes" id="UP001200642">
    <property type="component" value="Unassembled WGS sequence"/>
</dbReference>
<dbReference type="GO" id="GO:0030170">
    <property type="term" value="F:pyridoxal phosphate binding"/>
    <property type="evidence" value="ECO:0007669"/>
    <property type="project" value="InterPro"/>
</dbReference>
<keyword evidence="6" id="KW-1185">Reference proteome</keyword>
<dbReference type="PANTHER" id="PTHR13693">
    <property type="entry name" value="CLASS II AMINOTRANSFERASE/8-AMINO-7-OXONONANOATE SYNTHASE"/>
    <property type="match status" value="1"/>
</dbReference>
<evidence type="ECO:0000259" key="4">
    <source>
        <dbReference type="Pfam" id="PF13480"/>
    </source>
</evidence>
<evidence type="ECO:0000313" key="5">
    <source>
        <dbReference type="EMBL" id="MCG2462577.1"/>
    </source>
</evidence>
<sequence length="745" mass="85869">MKKAAIEAILKYGTQFPLSKTYISNPLYRSLEEKVTNMYGAPIIITKNSTLGHLGVIPSAVEDTDAIVLDHQVHWSVQSAAKVLKTRSVPIEMIRHNRLDMLEDKLKSLSSKHKRIWYMADGVYSMYGDVSPVTELLSLSQKYPQLHIYFDDVHGMSWAGKNGTGYVLEQIKEIPENILLFGTLSKTFGASGAVLICTHKGRYEKIKNFGGPLTFSAQLEPASVAAAIASAEIHLSPEIYEMQDELQDLIAYFNDHLEQTELPLIMNNKSPVFYIGTGMPITGYNFVNRLMKEGFFVNLGIFPAVPVKNTGVRITISRHNRKKEIKSLVEAMVYHYPKALQDSQTNINKVRAAFQLPITEARNKEIDPDGFHTVNEQSILNIDRTQWNTLMGKRSVFDWDGLHFLENIFNGNQNQKKEHQWNFHYIVVYDQKHLPVVATFLTYSLWKEDMLAPVSVSEQLEEIRIKDPYHLTTLVLATGSLFTEGEHLFVDKSHPQWKQAVKTLLHKIDELEHQLNPGMVVLRDFEKDPELENLFLNQGFIGMAMPDSCYTSNLDWKDTEGYLNQLSSRSRRHFRKDIQPFEQFFDVYVHQTLAHKKIDIFYQLYLNVNKNNIALNMFPFPKSLFQGMADHPKWEFLTLYLNQVVDSNDLPTPVGVMFCYKNLKETYTPAFIGIDYRYTEKYHIYRQLLYQTIKRANQLNFNRIDFGMTAAFEKRKVGATVIHKKAYIQARDNYSMELMGVMESN</sequence>
<dbReference type="Gene3D" id="3.40.630.30">
    <property type="match status" value="1"/>
</dbReference>
<dbReference type="InterPro" id="IPR015422">
    <property type="entry name" value="PyrdxlP-dep_Trfase_small"/>
</dbReference>
<dbReference type="Pfam" id="PF13480">
    <property type="entry name" value="Acetyltransf_6"/>
    <property type="match status" value="1"/>
</dbReference>
<name>A0AAE3EZJ8_9FLAO</name>
<evidence type="ECO:0000256" key="2">
    <source>
        <dbReference type="ARBA" id="ARBA00022679"/>
    </source>
</evidence>
<dbReference type="EMBL" id="JAIRBC010000036">
    <property type="protein sequence ID" value="MCG2462577.1"/>
    <property type="molecule type" value="Genomic_DNA"/>
</dbReference>
<dbReference type="Pfam" id="PF00155">
    <property type="entry name" value="Aminotran_1_2"/>
    <property type="match status" value="1"/>
</dbReference>
<dbReference type="InterPro" id="IPR016181">
    <property type="entry name" value="Acyl_CoA_acyltransferase"/>
</dbReference>
<comment type="caution">
    <text evidence="5">The sequence shown here is derived from an EMBL/GenBank/DDBJ whole genome shotgun (WGS) entry which is preliminary data.</text>
</comment>
<dbReference type="InterPro" id="IPR050087">
    <property type="entry name" value="AON_synthase_class-II"/>
</dbReference>
<dbReference type="AlphaFoldDB" id="A0AAE3EZJ8"/>
<proteinExistence type="predicted"/>
<dbReference type="Gene3D" id="3.40.640.10">
    <property type="entry name" value="Type I PLP-dependent aspartate aminotransferase-like (Major domain)"/>
    <property type="match status" value="1"/>
</dbReference>